<sequence length="277" mass="29661">MDDERRLLPEAAPAAGGAAEAARRCRRLGLLGLGLALLGLAFAGSRVREAAALEAAEVLDEVDTSNFLDLVRVVPYGVLGVQSGKGGFAQTGPEPEESTAIVDPAGLRFVQDLGPAGAGGASGAIYSWLRINLDAKFPAAVRRAIQKEGDAKHYAYGQKQVIHVVGPDFSAVASDSSSARKEAMRKLEKAYKHVLEEFLDSGATGLRMLPVSGGIFAGPFQEELPRMTFASLNNAFRSLEVSEQQRLRRQLRGRLEMCIFAESQVPAFRAACPMCRT</sequence>
<dbReference type="EMBL" id="CAUJNA010003249">
    <property type="protein sequence ID" value="CAJ1396968.1"/>
    <property type="molecule type" value="Genomic_DNA"/>
</dbReference>
<dbReference type="InterPro" id="IPR002589">
    <property type="entry name" value="Macro_dom"/>
</dbReference>
<evidence type="ECO:0000313" key="3">
    <source>
        <dbReference type="EMBL" id="CAJ1396968.1"/>
    </source>
</evidence>
<evidence type="ECO:0000256" key="1">
    <source>
        <dbReference type="SAM" id="Phobius"/>
    </source>
</evidence>
<keyword evidence="1" id="KW-0472">Membrane</keyword>
<dbReference type="Pfam" id="PF01661">
    <property type="entry name" value="Macro"/>
    <property type="match status" value="1"/>
</dbReference>
<proteinExistence type="predicted"/>
<keyword evidence="4" id="KW-1185">Reference proteome</keyword>
<keyword evidence="1" id="KW-0812">Transmembrane</keyword>
<keyword evidence="1" id="KW-1133">Transmembrane helix</keyword>
<feature type="domain" description="Macro" evidence="2">
    <location>
        <begin position="157"/>
        <end position="222"/>
    </location>
</feature>
<protein>
    <recommendedName>
        <fullName evidence="2">Macro domain-containing protein</fullName>
    </recommendedName>
</protein>
<accession>A0AA36NC72</accession>
<evidence type="ECO:0000259" key="2">
    <source>
        <dbReference type="Pfam" id="PF01661"/>
    </source>
</evidence>
<dbReference type="Proteomes" id="UP001178507">
    <property type="component" value="Unassembled WGS sequence"/>
</dbReference>
<comment type="caution">
    <text evidence="3">The sequence shown here is derived from an EMBL/GenBank/DDBJ whole genome shotgun (WGS) entry which is preliminary data.</text>
</comment>
<organism evidence="3 4">
    <name type="scientific">Effrenium voratum</name>
    <dbReference type="NCBI Taxonomy" id="2562239"/>
    <lineage>
        <taxon>Eukaryota</taxon>
        <taxon>Sar</taxon>
        <taxon>Alveolata</taxon>
        <taxon>Dinophyceae</taxon>
        <taxon>Suessiales</taxon>
        <taxon>Symbiodiniaceae</taxon>
        <taxon>Effrenium</taxon>
    </lineage>
</organism>
<evidence type="ECO:0000313" key="4">
    <source>
        <dbReference type="Proteomes" id="UP001178507"/>
    </source>
</evidence>
<feature type="transmembrane region" description="Helical" evidence="1">
    <location>
        <begin position="28"/>
        <end position="45"/>
    </location>
</feature>
<dbReference type="InterPro" id="IPR043472">
    <property type="entry name" value="Macro_dom-like"/>
</dbReference>
<dbReference type="AlphaFoldDB" id="A0AA36NC72"/>
<dbReference type="Gene3D" id="3.40.220.10">
    <property type="entry name" value="Leucine Aminopeptidase, subunit E, domain 1"/>
    <property type="match status" value="1"/>
</dbReference>
<dbReference type="SUPFAM" id="SSF52949">
    <property type="entry name" value="Macro domain-like"/>
    <property type="match status" value="1"/>
</dbReference>
<name>A0AA36NC72_9DINO</name>
<gene>
    <name evidence="3" type="ORF">EVOR1521_LOCUS21087</name>
</gene>
<reference evidence="3" key="1">
    <citation type="submission" date="2023-08" db="EMBL/GenBank/DDBJ databases">
        <authorList>
            <person name="Chen Y."/>
            <person name="Shah S."/>
            <person name="Dougan E. K."/>
            <person name="Thang M."/>
            <person name="Chan C."/>
        </authorList>
    </citation>
    <scope>NUCLEOTIDE SEQUENCE</scope>
</reference>